<evidence type="ECO:0000256" key="5">
    <source>
        <dbReference type="ARBA" id="ARBA00023014"/>
    </source>
</evidence>
<gene>
    <name evidence="7" type="ORF">KRR39_16815</name>
</gene>
<evidence type="ECO:0000256" key="1">
    <source>
        <dbReference type="ARBA" id="ARBA00022714"/>
    </source>
</evidence>
<keyword evidence="2" id="KW-0479">Metal-binding</keyword>
<feature type="domain" description="2Fe-2S ferredoxin-type" evidence="6">
    <location>
        <begin position="1"/>
        <end position="75"/>
    </location>
</feature>
<evidence type="ECO:0000259" key="6">
    <source>
        <dbReference type="PROSITE" id="PS51085"/>
    </source>
</evidence>
<proteinExistence type="predicted"/>
<keyword evidence="4" id="KW-0408">Iron</keyword>
<reference evidence="7" key="1">
    <citation type="submission" date="2021-06" db="EMBL/GenBank/DDBJ databases">
        <title>Complete genome sequence of Nocardioides sp. G188.</title>
        <authorList>
            <person name="Im W.-T."/>
        </authorList>
    </citation>
    <scope>NUCLEOTIDE SEQUENCE</scope>
    <source>
        <strain evidence="7">G188</strain>
    </source>
</reference>
<dbReference type="InterPro" id="IPR001041">
    <property type="entry name" value="2Fe-2S_ferredoxin-type"/>
</dbReference>
<dbReference type="PANTHER" id="PTHR44379:SF6">
    <property type="entry name" value="BLR6046 PROTEIN"/>
    <property type="match status" value="1"/>
</dbReference>
<sequence>MSLTVNGTAVEVEVDPDTPLLTVLRNDLGLLGSRFGCGMALCGACFVTMDGAVVPSCDTPVWSAEGTDVVTVEGLGADGRLHPVQQALLDEQAAQCGFCISGIAVAAAALLARDPHPDEPAVVEALDRNLCRCGAHGRIVRAVVRAGEARP</sequence>
<dbReference type="PROSITE" id="PS00197">
    <property type="entry name" value="2FE2S_FER_1"/>
    <property type="match status" value="1"/>
</dbReference>
<dbReference type="Pfam" id="PF00111">
    <property type="entry name" value="Fer2"/>
    <property type="match status" value="1"/>
</dbReference>
<keyword evidence="3" id="KW-0560">Oxidoreductase</keyword>
<keyword evidence="1" id="KW-0001">2Fe-2S</keyword>
<evidence type="ECO:0000313" key="8">
    <source>
        <dbReference type="Proteomes" id="UP000683575"/>
    </source>
</evidence>
<dbReference type="GO" id="GO:0016491">
    <property type="term" value="F:oxidoreductase activity"/>
    <property type="evidence" value="ECO:0007669"/>
    <property type="project" value="UniProtKB-KW"/>
</dbReference>
<dbReference type="PANTHER" id="PTHR44379">
    <property type="entry name" value="OXIDOREDUCTASE WITH IRON-SULFUR SUBUNIT"/>
    <property type="match status" value="1"/>
</dbReference>
<evidence type="ECO:0000313" key="7">
    <source>
        <dbReference type="EMBL" id="QWZ10629.1"/>
    </source>
</evidence>
<dbReference type="CDD" id="cd00207">
    <property type="entry name" value="fer2"/>
    <property type="match status" value="1"/>
</dbReference>
<name>A0A975T4A5_9ACTN</name>
<dbReference type="PROSITE" id="PS51085">
    <property type="entry name" value="2FE2S_FER_2"/>
    <property type="match status" value="1"/>
</dbReference>
<dbReference type="Proteomes" id="UP000683575">
    <property type="component" value="Chromosome"/>
</dbReference>
<dbReference type="AlphaFoldDB" id="A0A975T4A5"/>
<keyword evidence="5" id="KW-0411">Iron-sulfur</keyword>
<dbReference type="KEGG" id="nps:KRR39_16815"/>
<dbReference type="GO" id="GO:0051537">
    <property type="term" value="F:2 iron, 2 sulfur cluster binding"/>
    <property type="evidence" value="ECO:0007669"/>
    <property type="project" value="UniProtKB-KW"/>
</dbReference>
<dbReference type="InterPro" id="IPR006058">
    <property type="entry name" value="2Fe2S_fd_BS"/>
</dbReference>
<protein>
    <submittedName>
        <fullName evidence="7">(2Fe-2S)-binding protein</fullName>
    </submittedName>
</protein>
<evidence type="ECO:0000256" key="4">
    <source>
        <dbReference type="ARBA" id="ARBA00023004"/>
    </source>
</evidence>
<dbReference type="EMBL" id="CP077062">
    <property type="protein sequence ID" value="QWZ10629.1"/>
    <property type="molecule type" value="Genomic_DNA"/>
</dbReference>
<dbReference type="InterPro" id="IPR051452">
    <property type="entry name" value="Diverse_Oxidoreductases"/>
</dbReference>
<organism evidence="7 8">
    <name type="scientific">Nocardioides panacis</name>
    <dbReference type="NCBI Taxonomy" id="2849501"/>
    <lineage>
        <taxon>Bacteria</taxon>
        <taxon>Bacillati</taxon>
        <taxon>Actinomycetota</taxon>
        <taxon>Actinomycetes</taxon>
        <taxon>Propionibacteriales</taxon>
        <taxon>Nocardioidaceae</taxon>
        <taxon>Nocardioides</taxon>
    </lineage>
</organism>
<dbReference type="Pfam" id="PF01799">
    <property type="entry name" value="Fer2_2"/>
    <property type="match status" value="1"/>
</dbReference>
<accession>A0A975T4A5</accession>
<dbReference type="InterPro" id="IPR002888">
    <property type="entry name" value="2Fe-2S-bd"/>
</dbReference>
<evidence type="ECO:0000256" key="2">
    <source>
        <dbReference type="ARBA" id="ARBA00022723"/>
    </source>
</evidence>
<keyword evidence="8" id="KW-1185">Reference proteome</keyword>
<dbReference type="GO" id="GO:0046872">
    <property type="term" value="F:metal ion binding"/>
    <property type="evidence" value="ECO:0007669"/>
    <property type="project" value="UniProtKB-KW"/>
</dbReference>
<evidence type="ECO:0000256" key="3">
    <source>
        <dbReference type="ARBA" id="ARBA00023002"/>
    </source>
</evidence>